<dbReference type="GO" id="GO:0005576">
    <property type="term" value="C:extracellular region"/>
    <property type="evidence" value="ECO:0007669"/>
    <property type="project" value="InterPro"/>
</dbReference>
<keyword evidence="1 3" id="KW-0732">Signal</keyword>
<reference evidence="4" key="2">
    <citation type="journal article" date="2021" name="PeerJ">
        <title>Extensive microbial diversity within the chicken gut microbiome revealed by metagenomics and culture.</title>
        <authorList>
            <person name="Gilroy R."/>
            <person name="Ravi A."/>
            <person name="Getino M."/>
            <person name="Pursley I."/>
            <person name="Horton D.L."/>
            <person name="Alikhan N.F."/>
            <person name="Baker D."/>
            <person name="Gharbi K."/>
            <person name="Hall N."/>
            <person name="Watson M."/>
            <person name="Adriaenssens E.M."/>
            <person name="Foster-Nyarko E."/>
            <person name="Jarju S."/>
            <person name="Secka A."/>
            <person name="Antonio M."/>
            <person name="Oren A."/>
            <person name="Chaudhuri R.R."/>
            <person name="La Ragione R."/>
            <person name="Hildebrand F."/>
            <person name="Pallen M.J."/>
        </authorList>
    </citation>
    <scope>NUCLEOTIDE SEQUENCE</scope>
    <source>
        <strain evidence="4">G3-8215</strain>
    </source>
</reference>
<feature type="chain" id="PRO_5036830447" evidence="3">
    <location>
        <begin position="25"/>
        <end position="308"/>
    </location>
</feature>
<dbReference type="InterPro" id="IPR050955">
    <property type="entry name" value="Plant_Biomass_Hydrol_Est"/>
</dbReference>
<dbReference type="InterPro" id="IPR010126">
    <property type="entry name" value="Esterase_phb"/>
</dbReference>
<evidence type="ECO:0000313" key="5">
    <source>
        <dbReference type="Proteomes" id="UP000725002"/>
    </source>
</evidence>
<name>A0A940DPR7_9BACT</name>
<organism evidence="4 5">
    <name type="scientific">Candidatus Cryptobacteroides avicola</name>
    <dbReference type="NCBI Taxonomy" id="2840757"/>
    <lineage>
        <taxon>Bacteria</taxon>
        <taxon>Pseudomonadati</taxon>
        <taxon>Bacteroidota</taxon>
        <taxon>Bacteroidia</taxon>
        <taxon>Bacteroidales</taxon>
        <taxon>Candidatus Cryptobacteroides</taxon>
    </lineage>
</organism>
<dbReference type="SUPFAM" id="SSF53474">
    <property type="entry name" value="alpha/beta-Hydrolases"/>
    <property type="match status" value="1"/>
</dbReference>
<dbReference type="GO" id="GO:0016787">
    <property type="term" value="F:hydrolase activity"/>
    <property type="evidence" value="ECO:0007669"/>
    <property type="project" value="UniProtKB-KW"/>
</dbReference>
<dbReference type="PANTHER" id="PTHR43037">
    <property type="entry name" value="UNNAMED PRODUCT-RELATED"/>
    <property type="match status" value="1"/>
</dbReference>
<dbReference type="Pfam" id="PF10503">
    <property type="entry name" value="Esterase_PHB"/>
    <property type="match status" value="1"/>
</dbReference>
<evidence type="ECO:0000313" key="4">
    <source>
        <dbReference type="EMBL" id="MBO8482759.1"/>
    </source>
</evidence>
<dbReference type="PANTHER" id="PTHR43037:SF5">
    <property type="entry name" value="FERULOYL ESTERASE"/>
    <property type="match status" value="1"/>
</dbReference>
<accession>A0A940DPR7</accession>
<dbReference type="Gene3D" id="3.40.50.1820">
    <property type="entry name" value="alpha/beta hydrolase"/>
    <property type="match status" value="1"/>
</dbReference>
<evidence type="ECO:0000256" key="2">
    <source>
        <dbReference type="ARBA" id="ARBA00022801"/>
    </source>
</evidence>
<dbReference type="AlphaFoldDB" id="A0A940DPR7"/>
<dbReference type="InterPro" id="IPR029058">
    <property type="entry name" value="AB_hydrolase_fold"/>
</dbReference>
<comment type="caution">
    <text evidence="4">The sequence shown here is derived from an EMBL/GenBank/DDBJ whole genome shotgun (WGS) entry which is preliminary data.</text>
</comment>
<keyword evidence="2" id="KW-0378">Hydrolase</keyword>
<evidence type="ECO:0000256" key="3">
    <source>
        <dbReference type="SAM" id="SignalP"/>
    </source>
</evidence>
<gene>
    <name evidence="4" type="ORF">IAB75_01360</name>
</gene>
<protein>
    <submittedName>
        <fullName evidence="4">Esterase</fullName>
    </submittedName>
</protein>
<sequence>MKNLWKFMLSAVLPAAVLFTPASAGEKMPDGDSLFTFGYKGTERQYRLVVPDSLAAGSPLVIMLHGYGGKADPDRFMMRRAAYRYGFAACFPQGEKDGRGKSCWNVGYPFQQGLRTDDVGFLCALARHIAGTYGLDTRNIFCAGHSNGGEMCYLLAYLRPDVFSAVAPLAGLTLEWMYKSLEAKEPVPLLEIHGTADRTSLWEGDPENEGGWGEYISVPLAAGYWAAVNRCTHEQTDTLHNGARQVIAHKFKGGHNGNEVWLYEMTGGAHSWTEDEIDTGATLWSFFSLYVKTGLTEKSAAAGPSAGR</sequence>
<dbReference type="Proteomes" id="UP000725002">
    <property type="component" value="Unassembled WGS sequence"/>
</dbReference>
<proteinExistence type="predicted"/>
<feature type="signal peptide" evidence="3">
    <location>
        <begin position="1"/>
        <end position="24"/>
    </location>
</feature>
<evidence type="ECO:0000256" key="1">
    <source>
        <dbReference type="ARBA" id="ARBA00022729"/>
    </source>
</evidence>
<reference evidence="4" key="1">
    <citation type="submission" date="2020-10" db="EMBL/GenBank/DDBJ databases">
        <authorList>
            <person name="Gilroy R."/>
        </authorList>
    </citation>
    <scope>NUCLEOTIDE SEQUENCE</scope>
    <source>
        <strain evidence="4">G3-8215</strain>
    </source>
</reference>
<dbReference type="EMBL" id="JADILV010000009">
    <property type="protein sequence ID" value="MBO8482759.1"/>
    <property type="molecule type" value="Genomic_DNA"/>
</dbReference>